<dbReference type="GO" id="GO:0000444">
    <property type="term" value="C:MIS12/MIND type complex"/>
    <property type="evidence" value="ECO:0007669"/>
    <property type="project" value="InterPro"/>
</dbReference>
<dbReference type="GO" id="GO:0007059">
    <property type="term" value="P:chromosome segregation"/>
    <property type="evidence" value="ECO:0007669"/>
    <property type="project" value="InterPro"/>
</dbReference>
<organism evidence="1 2">
    <name type="scientific">Coniochaeta ligniaria NRRL 30616</name>
    <dbReference type="NCBI Taxonomy" id="1408157"/>
    <lineage>
        <taxon>Eukaryota</taxon>
        <taxon>Fungi</taxon>
        <taxon>Dikarya</taxon>
        <taxon>Ascomycota</taxon>
        <taxon>Pezizomycotina</taxon>
        <taxon>Sordariomycetes</taxon>
        <taxon>Sordariomycetidae</taxon>
        <taxon>Coniochaetales</taxon>
        <taxon>Coniochaetaceae</taxon>
        <taxon>Coniochaeta</taxon>
    </lineage>
</organism>
<evidence type="ECO:0000313" key="2">
    <source>
        <dbReference type="Proteomes" id="UP000182658"/>
    </source>
</evidence>
<sequence length="114" mass="12838">MLLVQLAVSDTLASSRSVWFQRPNHNSDTPVINRNKDFRKKRGSLSSCVHIRCTSTTTMPPSDINRPGKCGRPASSLIENGHSAIPHKEVDAVGFYKHIEKGMLEPRRMKQLRL</sequence>
<dbReference type="Proteomes" id="UP000182658">
    <property type="component" value="Unassembled WGS sequence"/>
</dbReference>
<dbReference type="OrthoDB" id="3364649at2759"/>
<dbReference type="PANTHER" id="PTHR14778:SF2">
    <property type="entry name" value="KINETOCHORE-ASSOCIATED PROTEIN DSN1 HOMOLOG"/>
    <property type="match status" value="1"/>
</dbReference>
<dbReference type="Pfam" id="PF08202">
    <property type="entry name" value="MIS13"/>
    <property type="match status" value="1"/>
</dbReference>
<evidence type="ECO:0000313" key="1">
    <source>
        <dbReference type="EMBL" id="OIW24182.1"/>
    </source>
</evidence>
<dbReference type="InParanoid" id="A0A1J7I9Q2"/>
<dbReference type="InterPro" id="IPR013218">
    <property type="entry name" value="Dsn1/Mis13"/>
</dbReference>
<protein>
    <submittedName>
        <fullName evidence="1">Uncharacterized protein</fullName>
    </submittedName>
</protein>
<name>A0A1J7I9Q2_9PEZI</name>
<keyword evidence="2" id="KW-1185">Reference proteome</keyword>
<dbReference type="STRING" id="1408157.A0A1J7I9Q2"/>
<gene>
    <name evidence="1" type="ORF">CONLIGDRAFT_685808</name>
</gene>
<proteinExistence type="predicted"/>
<reference evidence="1 2" key="1">
    <citation type="submission" date="2016-10" db="EMBL/GenBank/DDBJ databases">
        <title>Draft genome sequence of Coniochaeta ligniaria NRRL30616, a lignocellulolytic fungus for bioabatement of inhibitors in plant biomass hydrolysates.</title>
        <authorList>
            <consortium name="DOE Joint Genome Institute"/>
            <person name="Jimenez D.J."/>
            <person name="Hector R.E."/>
            <person name="Riley R."/>
            <person name="Sun H."/>
            <person name="Grigoriev I.V."/>
            <person name="Van Elsas J.D."/>
            <person name="Nichols N.N."/>
        </authorList>
    </citation>
    <scope>NUCLEOTIDE SEQUENCE [LARGE SCALE GENOMIC DNA]</scope>
    <source>
        <strain evidence="1 2">NRRL 30616</strain>
    </source>
</reference>
<dbReference type="GO" id="GO:0051301">
    <property type="term" value="P:cell division"/>
    <property type="evidence" value="ECO:0007669"/>
    <property type="project" value="InterPro"/>
</dbReference>
<dbReference type="PANTHER" id="PTHR14778">
    <property type="entry name" value="KINETOCHORE-ASSOCIATED PROTEIN DSN1 HOMOLOG"/>
    <property type="match status" value="1"/>
</dbReference>
<accession>A0A1J7I9Q2</accession>
<dbReference type="EMBL" id="KV875104">
    <property type="protein sequence ID" value="OIW24182.1"/>
    <property type="molecule type" value="Genomic_DNA"/>
</dbReference>
<dbReference type="AlphaFoldDB" id="A0A1J7I9Q2"/>